<reference evidence="2 3" key="1">
    <citation type="submission" date="2019-07" db="EMBL/GenBank/DDBJ databases">
        <title>The pathways for chlorine oxyanion respiration interact through the shared metabolite chlorate.</title>
        <authorList>
            <person name="Barnum T.P."/>
            <person name="Cheng Y."/>
            <person name="Hill K.A."/>
            <person name="Lucas L.N."/>
            <person name="Carlson H.K."/>
            <person name="Coates J.D."/>
        </authorList>
    </citation>
    <scope>NUCLEOTIDE SEQUENCE [LARGE SCALE GENOMIC DNA]</scope>
    <source>
        <strain evidence="2">BK-3</strain>
    </source>
</reference>
<protein>
    <submittedName>
        <fullName evidence="2">Uncharacterized protein</fullName>
    </submittedName>
</protein>
<accession>A0A558D0N6</accession>
<sequence>MKPTANQLSGALKRAQEMRAQGEDPDYLAQSVIYLQRRDAMLERILLHLERYLQFGHPEEEHSKLIRLVDDAREMERIEKGAGKGDFGL</sequence>
<comment type="caution">
    <text evidence="2">The sequence shown here is derived from an EMBL/GenBank/DDBJ whole genome shotgun (WGS) entry which is preliminary data.</text>
</comment>
<evidence type="ECO:0000313" key="3">
    <source>
        <dbReference type="Proteomes" id="UP000317355"/>
    </source>
</evidence>
<dbReference type="AlphaFoldDB" id="A0A558D0N6"/>
<organism evidence="2 3">
    <name type="scientific">Sedimenticola thiotaurini</name>
    <dbReference type="NCBI Taxonomy" id="1543721"/>
    <lineage>
        <taxon>Bacteria</taxon>
        <taxon>Pseudomonadati</taxon>
        <taxon>Pseudomonadota</taxon>
        <taxon>Gammaproteobacteria</taxon>
        <taxon>Chromatiales</taxon>
        <taxon>Sedimenticolaceae</taxon>
        <taxon>Sedimenticola</taxon>
    </lineage>
</organism>
<evidence type="ECO:0000313" key="2">
    <source>
        <dbReference type="EMBL" id="TVT54581.1"/>
    </source>
</evidence>
<proteinExistence type="predicted"/>
<feature type="region of interest" description="Disordered" evidence="1">
    <location>
        <begin position="1"/>
        <end position="22"/>
    </location>
</feature>
<evidence type="ECO:0000256" key="1">
    <source>
        <dbReference type="SAM" id="MobiDB-lite"/>
    </source>
</evidence>
<dbReference type="EMBL" id="VMRY01000041">
    <property type="protein sequence ID" value="TVT54581.1"/>
    <property type="molecule type" value="Genomic_DNA"/>
</dbReference>
<gene>
    <name evidence="2" type="ORF">FHK82_10335</name>
</gene>
<dbReference type="Proteomes" id="UP000317355">
    <property type="component" value="Unassembled WGS sequence"/>
</dbReference>
<name>A0A558D0N6_9GAMM</name>